<evidence type="ECO:0000313" key="4">
    <source>
        <dbReference type="EMBL" id="CDT33929.1"/>
    </source>
</evidence>
<feature type="domain" description="N-acetyltransferase" evidence="1">
    <location>
        <begin position="1"/>
        <end position="143"/>
    </location>
</feature>
<dbReference type="Gene3D" id="3.40.630.30">
    <property type="match status" value="2"/>
</dbReference>
<dbReference type="PROSITE" id="PS51186">
    <property type="entry name" value="GNAT"/>
    <property type="match status" value="1"/>
</dbReference>
<dbReference type="SUPFAM" id="SSF55718">
    <property type="entry name" value="SCP-like"/>
    <property type="match status" value="1"/>
</dbReference>
<dbReference type="Pfam" id="PF13530">
    <property type="entry name" value="SCP2_2"/>
    <property type="match status" value="1"/>
</dbReference>
<dbReference type="Gene3D" id="3.30.1050.10">
    <property type="entry name" value="SCP2 sterol-binding domain"/>
    <property type="match status" value="1"/>
</dbReference>
<dbReference type="EMBL" id="LK933116">
    <property type="protein sequence ID" value="CDT33929.1"/>
    <property type="molecule type" value="Genomic_DNA"/>
</dbReference>
<dbReference type="GeneID" id="66354874"/>
<evidence type="ECO:0000259" key="1">
    <source>
        <dbReference type="PROSITE" id="PS51186"/>
    </source>
</evidence>
<dbReference type="InterPro" id="IPR051554">
    <property type="entry name" value="Acetyltransferase_Eis"/>
</dbReference>
<dbReference type="Pfam" id="PF13527">
    <property type="entry name" value="Acetyltransf_9"/>
    <property type="match status" value="1"/>
</dbReference>
<proteinExistence type="predicted"/>
<evidence type="ECO:0000313" key="3">
    <source>
        <dbReference type="EMBL" id="CDS88100.1"/>
    </source>
</evidence>
<organism evidence="4">
    <name type="scientific">Clostridioides difficile</name>
    <name type="common">Peptoclostridium difficile</name>
    <dbReference type="NCBI Taxonomy" id="1496"/>
    <lineage>
        <taxon>Bacteria</taxon>
        <taxon>Bacillati</taxon>
        <taxon>Bacillota</taxon>
        <taxon>Clostridia</taxon>
        <taxon>Peptostreptococcales</taxon>
        <taxon>Peptostreptococcaceae</taxon>
        <taxon>Clostridioides</taxon>
    </lineage>
</organism>
<reference evidence="4" key="1">
    <citation type="submission" date="2014-07" db="EMBL/GenBank/DDBJ databases">
        <authorList>
            <person name="Monot Marc"/>
        </authorList>
    </citation>
    <scope>NUCLEOTIDE SEQUENCE</scope>
    <source>
        <strain evidence="4">7032989</strain>
        <strain evidence="3">7032994</strain>
    </source>
</reference>
<accession>A0A069AU61</accession>
<dbReference type="PANTHER" id="PTHR37817">
    <property type="entry name" value="N-ACETYLTRANSFERASE EIS"/>
    <property type="match status" value="1"/>
</dbReference>
<dbReference type="EMBL" id="LK932505">
    <property type="protein sequence ID" value="CDS85332.1"/>
    <property type="molecule type" value="Genomic_DNA"/>
</dbReference>
<name>A0A069AU61_CLODI</name>
<dbReference type="PANTHER" id="PTHR37817:SF1">
    <property type="entry name" value="N-ACETYLTRANSFERASE EIS"/>
    <property type="match status" value="1"/>
</dbReference>
<dbReference type="Pfam" id="PF17668">
    <property type="entry name" value="Acetyltransf_17"/>
    <property type="match status" value="1"/>
</dbReference>
<gene>
    <name evidence="4" type="ORF">BN1095_440051</name>
    <name evidence="2" type="ORF">BN1096_520226</name>
    <name evidence="3" type="ORF">BN1097_630395</name>
</gene>
<dbReference type="SUPFAM" id="SSF55729">
    <property type="entry name" value="Acyl-CoA N-acyltransferases (Nat)"/>
    <property type="match status" value="1"/>
</dbReference>
<sequence length="394" mass="46449">MEIRYAKEEEIESIKEIWSYCFNDTESFMKYYFNDKYKSENTVVALDEGKIISSLQLNQYKLLLNSKVYNTSYVVGVSTLPEGRGAGYMNKVMKFTLNELYKKGQLVSILMPIDYRLYRRFGYEHCYDQIEYTINTDDLKNFKSSGKMIKSNLSQIDDLIQIDRTFLNEVNGNVLKDEHYYENLFKEIQSEDGFLYIHEGNEKDGYIVYFLQEDKMFVRELFYKNIDALKSMLKFIYNHNTQCKIVTISTPTIDKIRFILDNPKDSDIKIKPFMMGRVINVKKFIEDIDIENDINSSFNLLIEDKFIDENNGLFKISIQNKKVSVEQLDKKGAEKPQEDFDIKLDINTLTQLSFSYIDVNEAIFLNDIKDVSEETLETLNCIFSKKNNYINEYI</sequence>
<dbReference type="InterPro" id="IPR025559">
    <property type="entry name" value="Eis_dom"/>
</dbReference>
<dbReference type="InterPro" id="IPR016181">
    <property type="entry name" value="Acyl_CoA_acyltransferase"/>
</dbReference>
<dbReference type="GO" id="GO:0034069">
    <property type="term" value="F:aminoglycoside N-acetyltransferase activity"/>
    <property type="evidence" value="ECO:0007669"/>
    <property type="project" value="TreeGrafter"/>
</dbReference>
<dbReference type="GO" id="GO:0030649">
    <property type="term" value="P:aminoglycoside antibiotic catabolic process"/>
    <property type="evidence" value="ECO:0007669"/>
    <property type="project" value="TreeGrafter"/>
</dbReference>
<protein>
    <recommendedName>
        <fullName evidence="1">N-acetyltransferase domain-containing protein</fullName>
    </recommendedName>
</protein>
<dbReference type="RefSeq" id="WP_016728779.1">
    <property type="nucleotide sequence ID" value="NZ_BAABSG010000001.1"/>
</dbReference>
<dbReference type="EMBL" id="LK932402">
    <property type="protein sequence ID" value="CDS88100.1"/>
    <property type="molecule type" value="Genomic_DNA"/>
</dbReference>
<evidence type="ECO:0000313" key="2">
    <source>
        <dbReference type="EMBL" id="CDS85332.1"/>
    </source>
</evidence>
<dbReference type="AlphaFoldDB" id="A0A069AU61"/>
<dbReference type="InterPro" id="IPR036527">
    <property type="entry name" value="SCP2_sterol-bd_dom_sf"/>
</dbReference>
<dbReference type="InterPro" id="IPR041380">
    <property type="entry name" value="Acetyltransf_17"/>
</dbReference>
<dbReference type="InterPro" id="IPR000182">
    <property type="entry name" value="GNAT_dom"/>
</dbReference>